<dbReference type="PROSITE" id="PS51219">
    <property type="entry name" value="DPCK"/>
    <property type="match status" value="1"/>
</dbReference>
<evidence type="ECO:0000256" key="4">
    <source>
        <dbReference type="NCBIfam" id="TIGR00152"/>
    </source>
</evidence>
<comment type="catalytic activity">
    <reaction evidence="3">
        <text>3'-dephospho-CoA + ATP = ADP + CoA + H(+)</text>
        <dbReference type="Rhea" id="RHEA:18245"/>
        <dbReference type="ChEBI" id="CHEBI:15378"/>
        <dbReference type="ChEBI" id="CHEBI:30616"/>
        <dbReference type="ChEBI" id="CHEBI:57287"/>
        <dbReference type="ChEBI" id="CHEBI:57328"/>
        <dbReference type="ChEBI" id="CHEBI:456216"/>
        <dbReference type="EC" id="2.7.1.24"/>
    </reaction>
</comment>
<keyword evidence="2 3" id="KW-0067">ATP-binding</keyword>
<dbReference type="EMBL" id="JALXSQ010000003">
    <property type="protein sequence ID" value="MCT2042011.1"/>
    <property type="molecule type" value="Genomic_DNA"/>
</dbReference>
<proteinExistence type="inferred from homology"/>
<sequence length="211" mass="23067">MTTIALTGGIASGKSTIAAHLRELGAHILDADAFARRAVEPGSKGLAKLVERYGDAILAEDSSLNRQALADIIFNDEAEREAVNEILHPEIRRMTGEELEAIRADEPDAIIVHDIPLLVEARHNYDYDEIWVAEAPAELRIERLVEGRGMSVEDATARVKAQVDDAERRALADVLIDTSDTIESTLARVEEEWARIEAGEAAEAPTVSYDA</sequence>
<dbReference type="Pfam" id="PF01121">
    <property type="entry name" value="CoaE"/>
    <property type="match status" value="1"/>
</dbReference>
<keyword evidence="3 5" id="KW-0808">Transferase</keyword>
<gene>
    <name evidence="3 5" type="primary">coaE</name>
    <name evidence="5" type="ORF">M3D15_01450</name>
</gene>
<feature type="binding site" evidence="3">
    <location>
        <begin position="11"/>
        <end position="16"/>
    </location>
    <ligand>
        <name>ATP</name>
        <dbReference type="ChEBI" id="CHEBI:30616"/>
    </ligand>
</feature>
<keyword evidence="3 5" id="KW-0418">Kinase</keyword>
<dbReference type="NCBIfam" id="TIGR00152">
    <property type="entry name" value="dephospho-CoA kinase"/>
    <property type="match status" value="1"/>
</dbReference>
<comment type="caution">
    <text evidence="5">The sequence shown here is derived from an EMBL/GenBank/DDBJ whole genome shotgun (WGS) entry which is preliminary data.</text>
</comment>
<protein>
    <recommendedName>
        <fullName evidence="3 4">Dephospho-CoA kinase</fullName>
        <ecNumber evidence="3 4">2.7.1.24</ecNumber>
    </recommendedName>
    <alternativeName>
        <fullName evidence="3">Dephosphocoenzyme A kinase</fullName>
    </alternativeName>
</protein>
<dbReference type="SUPFAM" id="SSF52540">
    <property type="entry name" value="P-loop containing nucleoside triphosphate hydrolases"/>
    <property type="match status" value="1"/>
</dbReference>
<dbReference type="InterPro" id="IPR001977">
    <property type="entry name" value="Depp_CoAkinase"/>
</dbReference>
<dbReference type="GO" id="GO:0004140">
    <property type="term" value="F:dephospho-CoA kinase activity"/>
    <property type="evidence" value="ECO:0007669"/>
    <property type="project" value="UniProtKB-EC"/>
</dbReference>
<accession>A0ABT2HUL6</accession>
<evidence type="ECO:0000313" key="5">
    <source>
        <dbReference type="EMBL" id="MCT2042011.1"/>
    </source>
</evidence>
<comment type="similarity">
    <text evidence="3">Belongs to the CoaE family.</text>
</comment>
<dbReference type="Gene3D" id="3.40.50.300">
    <property type="entry name" value="P-loop containing nucleotide triphosphate hydrolases"/>
    <property type="match status" value="1"/>
</dbReference>
<comment type="pathway">
    <text evidence="3">Cofactor biosynthesis; coenzyme A biosynthesis; CoA from (R)-pantothenate: step 5/5.</text>
</comment>
<evidence type="ECO:0000256" key="2">
    <source>
        <dbReference type="ARBA" id="ARBA00022840"/>
    </source>
</evidence>
<dbReference type="PANTHER" id="PTHR10695">
    <property type="entry name" value="DEPHOSPHO-COA KINASE-RELATED"/>
    <property type="match status" value="1"/>
</dbReference>
<keyword evidence="3" id="KW-0963">Cytoplasm</keyword>
<evidence type="ECO:0000256" key="1">
    <source>
        <dbReference type="ARBA" id="ARBA00022741"/>
    </source>
</evidence>
<dbReference type="CDD" id="cd02022">
    <property type="entry name" value="DPCK"/>
    <property type="match status" value="1"/>
</dbReference>
<comment type="subcellular location">
    <subcellularLocation>
        <location evidence="3">Cytoplasm</location>
    </subcellularLocation>
</comment>
<dbReference type="NCBIfam" id="NF002879">
    <property type="entry name" value="PRK03333.1"/>
    <property type="match status" value="1"/>
</dbReference>
<organism evidence="5 6">
    <name type="scientific">Pseudoclavibacter albus</name>
    <dbReference type="NCBI Taxonomy" id="272241"/>
    <lineage>
        <taxon>Bacteria</taxon>
        <taxon>Bacillati</taxon>
        <taxon>Actinomycetota</taxon>
        <taxon>Actinomycetes</taxon>
        <taxon>Micrococcales</taxon>
        <taxon>Microbacteriaceae</taxon>
        <taxon>Pseudoclavibacter</taxon>
    </lineage>
</organism>
<keyword evidence="6" id="KW-1185">Reference proteome</keyword>
<dbReference type="HAMAP" id="MF_00376">
    <property type="entry name" value="Dephospho_CoA_kinase"/>
    <property type="match status" value="1"/>
</dbReference>
<dbReference type="InterPro" id="IPR027417">
    <property type="entry name" value="P-loop_NTPase"/>
</dbReference>
<dbReference type="RefSeq" id="WP_260103703.1">
    <property type="nucleotide sequence ID" value="NZ_JALXSQ010000003.1"/>
</dbReference>
<evidence type="ECO:0000313" key="6">
    <source>
        <dbReference type="Proteomes" id="UP001525379"/>
    </source>
</evidence>
<keyword evidence="1 3" id="KW-0547">Nucleotide-binding</keyword>
<dbReference type="EC" id="2.7.1.24" evidence="3 4"/>
<comment type="function">
    <text evidence="3">Catalyzes the phosphorylation of the 3'-hydroxyl group of dephosphocoenzyme A to form coenzyme A.</text>
</comment>
<reference evidence="5 6" key="1">
    <citation type="submission" date="2022-04" db="EMBL/GenBank/DDBJ databases">
        <title>Human microbiome associated bacterial genomes.</title>
        <authorList>
            <person name="Sandstrom S."/>
            <person name="Salamzade R."/>
            <person name="Kalan L.R."/>
        </authorList>
    </citation>
    <scope>NUCLEOTIDE SEQUENCE [LARGE SCALE GENOMIC DNA]</scope>
    <source>
        <strain evidence="6">p3-SID1799</strain>
    </source>
</reference>
<dbReference type="Proteomes" id="UP001525379">
    <property type="component" value="Unassembled WGS sequence"/>
</dbReference>
<name>A0ABT2HUL6_9MICO</name>
<evidence type="ECO:0000256" key="3">
    <source>
        <dbReference type="HAMAP-Rule" id="MF_00376"/>
    </source>
</evidence>
<dbReference type="PANTHER" id="PTHR10695:SF46">
    <property type="entry name" value="BIFUNCTIONAL COENZYME A SYNTHASE-RELATED"/>
    <property type="match status" value="1"/>
</dbReference>
<keyword evidence="3" id="KW-0173">Coenzyme A biosynthesis</keyword>